<comment type="caution">
    <text evidence="10">The sequence shown here is derived from an EMBL/GenBank/DDBJ whole genome shotgun (WGS) entry which is preliminary data.</text>
</comment>
<dbReference type="PANTHER" id="PTHR34979:SF1">
    <property type="entry name" value="INNER MEMBRANE PROTEIN YGAZ"/>
    <property type="match status" value="1"/>
</dbReference>
<keyword evidence="4" id="KW-1003">Cell membrane</keyword>
<protein>
    <submittedName>
        <fullName evidence="10">AzlC family ABC transporter permease</fullName>
    </submittedName>
</protein>
<evidence type="ECO:0000256" key="5">
    <source>
        <dbReference type="ARBA" id="ARBA00022692"/>
    </source>
</evidence>
<keyword evidence="7 9" id="KW-0472">Membrane</keyword>
<dbReference type="Pfam" id="PF03591">
    <property type="entry name" value="AzlC"/>
    <property type="match status" value="1"/>
</dbReference>
<evidence type="ECO:0000256" key="6">
    <source>
        <dbReference type="ARBA" id="ARBA00022989"/>
    </source>
</evidence>
<keyword evidence="11" id="KW-1185">Reference proteome</keyword>
<evidence type="ECO:0000256" key="7">
    <source>
        <dbReference type="ARBA" id="ARBA00023136"/>
    </source>
</evidence>
<dbReference type="RefSeq" id="WP_379729150.1">
    <property type="nucleotide sequence ID" value="NZ_JBHSZP010000002.1"/>
</dbReference>
<feature type="transmembrane region" description="Helical" evidence="9">
    <location>
        <begin position="62"/>
        <end position="82"/>
    </location>
</feature>
<keyword evidence="6 9" id="KW-1133">Transmembrane helix</keyword>
<evidence type="ECO:0000256" key="3">
    <source>
        <dbReference type="ARBA" id="ARBA00022448"/>
    </source>
</evidence>
<dbReference type="EMBL" id="JBHSZP010000002">
    <property type="protein sequence ID" value="MFC7088272.1"/>
    <property type="molecule type" value="Genomic_DNA"/>
</dbReference>
<accession>A0ABW2EUL6</accession>
<feature type="transmembrane region" description="Helical" evidence="9">
    <location>
        <begin position="148"/>
        <end position="171"/>
    </location>
</feature>
<evidence type="ECO:0000313" key="11">
    <source>
        <dbReference type="Proteomes" id="UP001596411"/>
    </source>
</evidence>
<sequence>MPYEQYEEDEVKDAQPVTSDGAAPPLGGSEAARWRRVGPAAIAVVPVSMLFGVLAVRADWSLLEVVAISLLGFSGSVQFAVLPLAESGAGFFTMLLVTASINSRYLPIAYTSAARLPSAAGERACLAHMLGDEAYATEHERDSGAGLWGIRLSIFAAWVLAGLVGALLGRVIPTNWLGADVNLGYPASVVLMYLSAAQLRARLWHNERRSAVLAAAVLSAGLALLLIQWFGPVYFWIPSILLTTVILGRVWP</sequence>
<evidence type="ECO:0000256" key="2">
    <source>
        <dbReference type="ARBA" id="ARBA00010735"/>
    </source>
</evidence>
<proteinExistence type="inferred from homology"/>
<feature type="transmembrane region" description="Helical" evidence="9">
    <location>
        <begin position="211"/>
        <end position="227"/>
    </location>
</feature>
<feature type="compositionally biased region" description="Acidic residues" evidence="8">
    <location>
        <begin position="1"/>
        <end position="11"/>
    </location>
</feature>
<name>A0ABW2EUL6_9GAMM</name>
<evidence type="ECO:0000256" key="8">
    <source>
        <dbReference type="SAM" id="MobiDB-lite"/>
    </source>
</evidence>
<feature type="region of interest" description="Disordered" evidence="8">
    <location>
        <begin position="1"/>
        <end position="27"/>
    </location>
</feature>
<feature type="transmembrane region" description="Helical" evidence="9">
    <location>
        <begin position="37"/>
        <end position="55"/>
    </location>
</feature>
<dbReference type="PANTHER" id="PTHR34979">
    <property type="entry name" value="INNER MEMBRANE PROTEIN YGAZ"/>
    <property type="match status" value="1"/>
</dbReference>
<organism evidence="10 11">
    <name type="scientific">Halomonas salifodinae</name>
    <dbReference type="NCBI Taxonomy" id="438745"/>
    <lineage>
        <taxon>Bacteria</taxon>
        <taxon>Pseudomonadati</taxon>
        <taxon>Pseudomonadota</taxon>
        <taxon>Gammaproteobacteria</taxon>
        <taxon>Oceanospirillales</taxon>
        <taxon>Halomonadaceae</taxon>
        <taxon>Halomonas</taxon>
    </lineage>
</organism>
<dbReference type="Proteomes" id="UP001596411">
    <property type="component" value="Unassembled WGS sequence"/>
</dbReference>
<evidence type="ECO:0000256" key="9">
    <source>
        <dbReference type="SAM" id="Phobius"/>
    </source>
</evidence>
<gene>
    <name evidence="10" type="ORF">ACFQH5_01755</name>
</gene>
<comment type="subcellular location">
    <subcellularLocation>
        <location evidence="1">Cell membrane</location>
        <topology evidence="1">Multi-pass membrane protein</topology>
    </subcellularLocation>
</comment>
<evidence type="ECO:0000313" key="10">
    <source>
        <dbReference type="EMBL" id="MFC7088272.1"/>
    </source>
</evidence>
<keyword evidence="5 9" id="KW-0812">Transmembrane</keyword>
<feature type="transmembrane region" description="Helical" evidence="9">
    <location>
        <begin position="233"/>
        <end position="251"/>
    </location>
</feature>
<reference evidence="11" key="1">
    <citation type="journal article" date="2019" name="Int. J. Syst. Evol. Microbiol.">
        <title>The Global Catalogue of Microorganisms (GCM) 10K type strain sequencing project: providing services to taxonomists for standard genome sequencing and annotation.</title>
        <authorList>
            <consortium name="The Broad Institute Genomics Platform"/>
            <consortium name="The Broad Institute Genome Sequencing Center for Infectious Disease"/>
            <person name="Wu L."/>
            <person name="Ma J."/>
        </authorList>
    </citation>
    <scope>NUCLEOTIDE SEQUENCE [LARGE SCALE GENOMIC DNA]</scope>
    <source>
        <strain evidence="11">CGMCC 1.13666</strain>
    </source>
</reference>
<evidence type="ECO:0000256" key="4">
    <source>
        <dbReference type="ARBA" id="ARBA00022475"/>
    </source>
</evidence>
<evidence type="ECO:0000256" key="1">
    <source>
        <dbReference type="ARBA" id="ARBA00004651"/>
    </source>
</evidence>
<comment type="similarity">
    <text evidence="2">Belongs to the AzlC family.</text>
</comment>
<dbReference type="InterPro" id="IPR011606">
    <property type="entry name" value="Brnchd-chn_aa_trnsp_permease"/>
</dbReference>
<keyword evidence="3" id="KW-0813">Transport</keyword>